<gene>
    <name evidence="2" type="ORF">J5A53_03430</name>
    <name evidence="3" type="ORF">NCTC12967_02430</name>
</gene>
<dbReference type="InterPro" id="IPR045590">
    <property type="entry name" value="DUF6463"/>
</dbReference>
<accession>A0A3N4D137</accession>
<evidence type="ECO:0000313" key="2">
    <source>
        <dbReference type="EMBL" id="QUC11761.1"/>
    </source>
</evidence>
<keyword evidence="1" id="KW-1133">Transmembrane helix</keyword>
<feature type="transmembrane region" description="Helical" evidence="1">
    <location>
        <begin position="12"/>
        <end position="33"/>
    </location>
</feature>
<evidence type="ECO:0000256" key="1">
    <source>
        <dbReference type="SAM" id="Phobius"/>
    </source>
</evidence>
<keyword evidence="1" id="KW-0472">Membrane</keyword>
<dbReference type="AlphaFoldDB" id="A0A3N4D137"/>
<reference evidence="2" key="2">
    <citation type="submission" date="2021-03" db="EMBL/GenBank/DDBJ databases">
        <title>Human Oral Microbial Genomes.</title>
        <authorList>
            <person name="Johnston C.D."/>
            <person name="Chen T."/>
            <person name="Dewhirst F.E."/>
        </authorList>
    </citation>
    <scope>NUCLEOTIDE SEQUENCE</scope>
    <source>
        <strain evidence="2">F0714</strain>
    </source>
</reference>
<sequence>MKSKTFPLVGWSLVIIGILHNLLGFFAGWQVLLDAADAGLIGVWDAPPTRGRIFWFLVTGFALIAIGLLAAQLERSGVAIPWSFIVFFGLLTLTGVVLMPASGFWLLLFPVAVCLIRRLRR</sequence>
<dbReference type="Proteomes" id="UP000677180">
    <property type="component" value="Chromosome"/>
</dbReference>
<evidence type="ECO:0000313" key="3">
    <source>
        <dbReference type="EMBL" id="VEH71117.1"/>
    </source>
</evidence>
<dbReference type="GeneID" id="64407867"/>
<name>A0A3N4D137_9ACTN</name>
<dbReference type="Pfam" id="PF20064">
    <property type="entry name" value="DUF6463"/>
    <property type="match status" value="1"/>
</dbReference>
<evidence type="ECO:0000313" key="4">
    <source>
        <dbReference type="Proteomes" id="UP000273044"/>
    </source>
</evidence>
<organism evidence="3 4">
    <name type="scientific">Arachnia propionica</name>
    <dbReference type="NCBI Taxonomy" id="1750"/>
    <lineage>
        <taxon>Bacteria</taxon>
        <taxon>Bacillati</taxon>
        <taxon>Actinomycetota</taxon>
        <taxon>Actinomycetes</taxon>
        <taxon>Propionibacteriales</taxon>
        <taxon>Propionibacteriaceae</taxon>
        <taxon>Arachnia</taxon>
    </lineage>
</organism>
<dbReference type="EMBL" id="LR134406">
    <property type="protein sequence ID" value="VEH71117.1"/>
    <property type="molecule type" value="Genomic_DNA"/>
</dbReference>
<keyword evidence="1" id="KW-0812">Transmembrane</keyword>
<proteinExistence type="predicted"/>
<dbReference type="EMBL" id="CP072385">
    <property type="protein sequence ID" value="QUC11761.1"/>
    <property type="molecule type" value="Genomic_DNA"/>
</dbReference>
<dbReference type="RefSeq" id="WP_014847464.1">
    <property type="nucleotide sequence ID" value="NZ_CP040007.1"/>
</dbReference>
<keyword evidence="4" id="KW-1185">Reference proteome</keyword>
<protein>
    <submittedName>
        <fullName evidence="3">Uncharacterized protein</fullName>
    </submittedName>
</protein>
<dbReference type="Proteomes" id="UP000273044">
    <property type="component" value="Chromosome"/>
</dbReference>
<reference evidence="3 4" key="1">
    <citation type="submission" date="2018-12" db="EMBL/GenBank/DDBJ databases">
        <authorList>
            <consortium name="Pathogen Informatics"/>
        </authorList>
    </citation>
    <scope>NUCLEOTIDE SEQUENCE [LARGE SCALE GENOMIC DNA]</scope>
    <source>
        <strain evidence="3 4">NCTC12967</strain>
    </source>
</reference>
<dbReference type="OrthoDB" id="3260605at2"/>
<feature type="transmembrane region" description="Helical" evidence="1">
    <location>
        <begin position="53"/>
        <end position="71"/>
    </location>
</feature>